<dbReference type="AlphaFoldDB" id="A0A7J7UG65"/>
<comment type="caution">
    <text evidence="2">The sequence shown here is derived from an EMBL/GenBank/DDBJ whole genome shotgun (WGS) entry which is preliminary data.</text>
</comment>
<sequence length="135" mass="14888">MITAAPLHRAQAGSIPEQPASIYYQSINVMDSFLSVFCPFLSTSWQVPLKCLPAFDHRGGRASGCRSSPCTACTAARPRPRPRVGERPPDQPLHRKSLQKTTFQLSFPSCRMHSRPGGTESCPCWSCRTHLMAVS</sequence>
<evidence type="ECO:0000313" key="2">
    <source>
        <dbReference type="EMBL" id="KAF6311885.1"/>
    </source>
</evidence>
<dbReference type="Proteomes" id="UP000558488">
    <property type="component" value="Unassembled WGS sequence"/>
</dbReference>
<feature type="compositionally biased region" description="Basic and acidic residues" evidence="1">
    <location>
        <begin position="83"/>
        <end position="93"/>
    </location>
</feature>
<evidence type="ECO:0000256" key="1">
    <source>
        <dbReference type="SAM" id="MobiDB-lite"/>
    </source>
</evidence>
<proteinExistence type="predicted"/>
<accession>A0A7J7UG65</accession>
<name>A0A7J7UG65_PIPKU</name>
<keyword evidence="3" id="KW-1185">Reference proteome</keyword>
<evidence type="ECO:0000313" key="3">
    <source>
        <dbReference type="Proteomes" id="UP000558488"/>
    </source>
</evidence>
<dbReference type="EMBL" id="JACAGB010000020">
    <property type="protein sequence ID" value="KAF6311885.1"/>
    <property type="molecule type" value="Genomic_DNA"/>
</dbReference>
<protein>
    <submittedName>
        <fullName evidence="2">Uncharacterized protein</fullName>
    </submittedName>
</protein>
<gene>
    <name evidence="2" type="ORF">mPipKuh1_009083</name>
</gene>
<reference evidence="2 3" key="1">
    <citation type="journal article" date="2020" name="Nature">
        <title>Six reference-quality genomes reveal evolution of bat adaptations.</title>
        <authorList>
            <person name="Jebb D."/>
            <person name="Huang Z."/>
            <person name="Pippel M."/>
            <person name="Hughes G.M."/>
            <person name="Lavrichenko K."/>
            <person name="Devanna P."/>
            <person name="Winkler S."/>
            <person name="Jermiin L.S."/>
            <person name="Skirmuntt E.C."/>
            <person name="Katzourakis A."/>
            <person name="Burkitt-Gray L."/>
            <person name="Ray D.A."/>
            <person name="Sullivan K.A.M."/>
            <person name="Roscito J.G."/>
            <person name="Kirilenko B.M."/>
            <person name="Davalos L.M."/>
            <person name="Corthals A.P."/>
            <person name="Power M.L."/>
            <person name="Jones G."/>
            <person name="Ransome R.D."/>
            <person name="Dechmann D.K.N."/>
            <person name="Locatelli A.G."/>
            <person name="Puechmaille S.J."/>
            <person name="Fedrigo O."/>
            <person name="Jarvis E.D."/>
            <person name="Hiller M."/>
            <person name="Vernes S.C."/>
            <person name="Myers E.W."/>
            <person name="Teeling E.C."/>
        </authorList>
    </citation>
    <scope>NUCLEOTIDE SEQUENCE [LARGE SCALE GENOMIC DNA]</scope>
    <source>
        <strain evidence="2">MPipKuh1</strain>
        <tissue evidence="2">Flight muscle</tissue>
    </source>
</reference>
<organism evidence="2 3">
    <name type="scientific">Pipistrellus kuhlii</name>
    <name type="common">Kuhl's pipistrelle</name>
    <dbReference type="NCBI Taxonomy" id="59472"/>
    <lineage>
        <taxon>Eukaryota</taxon>
        <taxon>Metazoa</taxon>
        <taxon>Chordata</taxon>
        <taxon>Craniata</taxon>
        <taxon>Vertebrata</taxon>
        <taxon>Euteleostomi</taxon>
        <taxon>Mammalia</taxon>
        <taxon>Eutheria</taxon>
        <taxon>Laurasiatheria</taxon>
        <taxon>Chiroptera</taxon>
        <taxon>Yangochiroptera</taxon>
        <taxon>Vespertilionidae</taxon>
        <taxon>Pipistrellus</taxon>
    </lineage>
</organism>
<feature type="region of interest" description="Disordered" evidence="1">
    <location>
        <begin position="76"/>
        <end position="98"/>
    </location>
</feature>